<dbReference type="OrthoDB" id="9784339at2"/>
<dbReference type="InterPro" id="IPR017867">
    <property type="entry name" value="Tyr_phospatase_low_mol_wt"/>
</dbReference>
<keyword evidence="3" id="KW-0904">Protein phosphatase</keyword>
<sequence length="161" mass="17711">MKHILFVCTGNTCRSSMAEGIFKSELTKNPEIGDKFIVESAGVNAYDGDTASANSIKVLKERFGIDISGHRSKQINSDLVNKADLILTLTVGHRDMVVYNFPGARDKTFTIKEFVRKNSKGTKDTGSLDVRDPFGGSMEVYEKCAEEIASEIRALMIVLKA</sequence>
<feature type="active site" description="Nucleophile" evidence="4">
    <location>
        <position position="8"/>
    </location>
</feature>
<dbReference type="InterPro" id="IPR023485">
    <property type="entry name" value="Ptyr_pPase"/>
</dbReference>
<evidence type="ECO:0000256" key="3">
    <source>
        <dbReference type="ARBA" id="ARBA00022912"/>
    </source>
</evidence>
<dbReference type="Proteomes" id="UP000036923">
    <property type="component" value="Unassembled WGS sequence"/>
</dbReference>
<dbReference type="STRING" id="398512.Bccel_3797"/>
<reference evidence="7" key="1">
    <citation type="submission" date="2015-07" db="EMBL/GenBank/DDBJ databases">
        <title>Near-Complete Genome Sequence of the Cellulolytic Bacterium Bacteroides (Pseudobacteroides) cellulosolvens ATCC 35603.</title>
        <authorList>
            <person name="Dassa B."/>
            <person name="Utturkar S.M."/>
            <person name="Klingeman D.M."/>
            <person name="Hurt R.A."/>
            <person name="Keller M."/>
            <person name="Xu J."/>
            <person name="Reddy Y.H.K."/>
            <person name="Borovok I."/>
            <person name="Grinberg I.R."/>
            <person name="Lamed R."/>
            <person name="Zhivin O."/>
            <person name="Bayer E.A."/>
            <person name="Brown S.D."/>
        </authorList>
    </citation>
    <scope>NUCLEOTIDE SEQUENCE [LARGE SCALE GENOMIC DNA]</scope>
    <source>
        <strain evidence="7">DSM 2933</strain>
    </source>
</reference>
<keyword evidence="7" id="KW-1185">Reference proteome</keyword>
<dbReference type="CDD" id="cd16344">
    <property type="entry name" value="LMWPAP"/>
    <property type="match status" value="1"/>
</dbReference>
<dbReference type="EMBL" id="LGTC01000001">
    <property type="protein sequence ID" value="KNY28523.1"/>
    <property type="molecule type" value="Genomic_DNA"/>
</dbReference>
<dbReference type="GO" id="GO:0004725">
    <property type="term" value="F:protein tyrosine phosphatase activity"/>
    <property type="evidence" value="ECO:0007669"/>
    <property type="project" value="InterPro"/>
</dbReference>
<dbReference type="PRINTS" id="PR00719">
    <property type="entry name" value="LMWPTPASE"/>
</dbReference>
<dbReference type="SMART" id="SM00226">
    <property type="entry name" value="LMWPc"/>
    <property type="match status" value="1"/>
</dbReference>
<keyword evidence="2" id="KW-0378">Hydrolase</keyword>
<dbReference type="PATRIC" id="fig|398512.5.peg.3974"/>
<dbReference type="SUPFAM" id="SSF52788">
    <property type="entry name" value="Phosphotyrosine protein phosphatases I"/>
    <property type="match status" value="1"/>
</dbReference>
<feature type="domain" description="Phosphotyrosine protein phosphatase I" evidence="5">
    <location>
        <begin position="2"/>
        <end position="158"/>
    </location>
</feature>
<accession>A0A0L6JRV7</accession>
<evidence type="ECO:0000256" key="4">
    <source>
        <dbReference type="PIRSR" id="PIRSR617867-1"/>
    </source>
</evidence>
<protein>
    <submittedName>
        <fullName evidence="6">Protein tyrosine phosphatase</fullName>
    </submittedName>
</protein>
<organism evidence="6 7">
    <name type="scientific">Pseudobacteroides cellulosolvens ATCC 35603 = DSM 2933</name>
    <dbReference type="NCBI Taxonomy" id="398512"/>
    <lineage>
        <taxon>Bacteria</taxon>
        <taxon>Bacillati</taxon>
        <taxon>Bacillota</taxon>
        <taxon>Clostridia</taxon>
        <taxon>Eubacteriales</taxon>
        <taxon>Oscillospiraceae</taxon>
        <taxon>Pseudobacteroides</taxon>
    </lineage>
</organism>
<feature type="active site" evidence="4">
    <location>
        <position position="14"/>
    </location>
</feature>
<comment type="caution">
    <text evidence="6">The sequence shown here is derived from an EMBL/GenBank/DDBJ whole genome shotgun (WGS) entry which is preliminary data.</text>
</comment>
<feature type="active site" description="Proton donor" evidence="4">
    <location>
        <position position="132"/>
    </location>
</feature>
<dbReference type="Pfam" id="PF01451">
    <property type="entry name" value="LMWPc"/>
    <property type="match status" value="1"/>
</dbReference>
<evidence type="ECO:0000256" key="2">
    <source>
        <dbReference type="ARBA" id="ARBA00022801"/>
    </source>
</evidence>
<dbReference type="AlphaFoldDB" id="A0A0L6JRV7"/>
<evidence type="ECO:0000259" key="5">
    <source>
        <dbReference type="SMART" id="SM00226"/>
    </source>
</evidence>
<dbReference type="RefSeq" id="WP_036936804.1">
    <property type="nucleotide sequence ID" value="NZ_JQKC01000002.1"/>
</dbReference>
<name>A0A0L6JRV7_9FIRM</name>
<evidence type="ECO:0000313" key="6">
    <source>
        <dbReference type="EMBL" id="KNY28523.1"/>
    </source>
</evidence>
<evidence type="ECO:0000256" key="1">
    <source>
        <dbReference type="ARBA" id="ARBA00011063"/>
    </source>
</evidence>
<dbReference type="PANTHER" id="PTHR11717">
    <property type="entry name" value="LOW MOLECULAR WEIGHT PROTEIN TYROSINE PHOSPHATASE"/>
    <property type="match status" value="1"/>
</dbReference>
<proteinExistence type="inferred from homology"/>
<dbReference type="eggNOG" id="COG0394">
    <property type="taxonomic scope" value="Bacteria"/>
</dbReference>
<comment type="similarity">
    <text evidence="1">Belongs to the low molecular weight phosphotyrosine protein phosphatase family.</text>
</comment>
<dbReference type="Gene3D" id="3.40.50.2300">
    <property type="match status" value="1"/>
</dbReference>
<gene>
    <name evidence="6" type="ORF">Bccel_3797</name>
</gene>
<evidence type="ECO:0000313" key="7">
    <source>
        <dbReference type="Proteomes" id="UP000036923"/>
    </source>
</evidence>
<dbReference type="InterPro" id="IPR036196">
    <property type="entry name" value="Ptyr_pPase_sf"/>
</dbReference>
<dbReference type="InterPro" id="IPR050438">
    <property type="entry name" value="LMW_PTPase"/>
</dbReference>
<dbReference type="PANTHER" id="PTHR11717:SF31">
    <property type="entry name" value="LOW MOLECULAR WEIGHT PROTEIN-TYROSINE-PHOSPHATASE ETP-RELATED"/>
    <property type="match status" value="1"/>
</dbReference>